<sequence length="223" mass="22663">MHFFKALLAGAALIASTAAQGKLAFTSFPSNVQVGKPVTVTWAGGSPTQPVTIKLRKGSSNNLQDVAVLTSAATGGSYTWTPSSSLINGPDYALQISQGSEINYTNLFSITGGSGSALPSSHATTTTLSESLSSSMAMSTTVRNATTITSSYISMGTGTTMARNTTLSTPSLTSTRAVTLTPSVSPTKSENTAPTATRNAAPVLLSCPVTLVLSALAAFACLN</sequence>
<dbReference type="Proteomes" id="UP001219355">
    <property type="component" value="Chromosome 2"/>
</dbReference>
<dbReference type="EMBL" id="CP120628">
    <property type="protein sequence ID" value="WEW58405.1"/>
    <property type="molecule type" value="Genomic_DNA"/>
</dbReference>
<evidence type="ECO:0000256" key="2">
    <source>
        <dbReference type="SAM" id="SignalP"/>
    </source>
</evidence>
<evidence type="ECO:0000313" key="4">
    <source>
        <dbReference type="EMBL" id="WEW58405.1"/>
    </source>
</evidence>
<dbReference type="Pfam" id="PF10342">
    <property type="entry name" value="Kre9_KNH"/>
    <property type="match status" value="1"/>
</dbReference>
<evidence type="ECO:0000259" key="3">
    <source>
        <dbReference type="Pfam" id="PF10342"/>
    </source>
</evidence>
<keyword evidence="1 2" id="KW-0732">Signal</keyword>
<dbReference type="InterPro" id="IPR018466">
    <property type="entry name" value="Kre9/Knh1-like_N"/>
</dbReference>
<feature type="signal peptide" evidence="2">
    <location>
        <begin position="1"/>
        <end position="19"/>
    </location>
</feature>
<evidence type="ECO:0000313" key="5">
    <source>
        <dbReference type="Proteomes" id="UP001219355"/>
    </source>
</evidence>
<dbReference type="PANTHER" id="PTHR40633">
    <property type="entry name" value="MATRIX PROTEIN, PUTATIVE (AFU_ORTHOLOGUE AFUA_8G05410)-RELATED"/>
    <property type="match status" value="1"/>
</dbReference>
<feature type="chain" id="PRO_5042017723" description="Yeast cell wall synthesis Kre9/Knh1-like N-terminal domain-containing protein" evidence="2">
    <location>
        <begin position="20"/>
        <end position="223"/>
    </location>
</feature>
<gene>
    <name evidence="4" type="ORF">PRK78_003873</name>
</gene>
<dbReference type="PANTHER" id="PTHR40633:SF1">
    <property type="entry name" value="GPI ANCHORED SERINE-THREONINE RICH PROTEIN (AFU_ORTHOLOGUE AFUA_1G03630)"/>
    <property type="match status" value="1"/>
</dbReference>
<evidence type="ECO:0000256" key="1">
    <source>
        <dbReference type="ARBA" id="ARBA00022729"/>
    </source>
</evidence>
<organism evidence="4 5">
    <name type="scientific">Emydomyces testavorans</name>
    <dbReference type="NCBI Taxonomy" id="2070801"/>
    <lineage>
        <taxon>Eukaryota</taxon>
        <taxon>Fungi</taxon>
        <taxon>Dikarya</taxon>
        <taxon>Ascomycota</taxon>
        <taxon>Pezizomycotina</taxon>
        <taxon>Eurotiomycetes</taxon>
        <taxon>Eurotiomycetidae</taxon>
        <taxon>Onygenales</taxon>
        <taxon>Nannizziopsiaceae</taxon>
        <taxon>Emydomyces</taxon>
    </lineage>
</organism>
<keyword evidence="5" id="KW-1185">Reference proteome</keyword>
<dbReference type="AlphaFoldDB" id="A0AAF0II28"/>
<accession>A0AAF0II28</accession>
<proteinExistence type="predicted"/>
<feature type="domain" description="Yeast cell wall synthesis Kre9/Knh1-like N-terminal" evidence="3">
    <location>
        <begin position="30"/>
        <end position="110"/>
    </location>
</feature>
<protein>
    <recommendedName>
        <fullName evidence="3">Yeast cell wall synthesis Kre9/Knh1-like N-terminal domain-containing protein</fullName>
    </recommendedName>
</protein>
<name>A0AAF0II28_9EURO</name>
<dbReference type="InterPro" id="IPR052982">
    <property type="entry name" value="SRP1/TIP1-like"/>
</dbReference>
<reference evidence="4" key="1">
    <citation type="submission" date="2023-03" db="EMBL/GenBank/DDBJ databases">
        <title>Emydomyces testavorans Genome Sequence.</title>
        <authorList>
            <person name="Hoyer L."/>
        </authorList>
    </citation>
    <scope>NUCLEOTIDE SEQUENCE</scope>
    <source>
        <strain evidence="4">16-2883</strain>
    </source>
</reference>